<protein>
    <recommendedName>
        <fullName evidence="1">BioF2-like acetyltransferase domain-containing protein</fullName>
    </recommendedName>
</protein>
<evidence type="ECO:0000313" key="3">
    <source>
        <dbReference type="Proteomes" id="UP000078263"/>
    </source>
</evidence>
<dbReference type="AlphaFoldDB" id="A0A192D3V5"/>
<dbReference type="KEGG" id="pns:A9D12_06775"/>
<dbReference type="InterPro" id="IPR038740">
    <property type="entry name" value="BioF2-like_GNAT_dom"/>
</dbReference>
<dbReference type="OrthoDB" id="213519at2"/>
<accession>A0A192D3V5</accession>
<organism evidence="2 3">
    <name type="scientific">Erythrobacter neustonensis</name>
    <dbReference type="NCBI Taxonomy" id="1112"/>
    <lineage>
        <taxon>Bacteria</taxon>
        <taxon>Pseudomonadati</taxon>
        <taxon>Pseudomonadota</taxon>
        <taxon>Alphaproteobacteria</taxon>
        <taxon>Sphingomonadales</taxon>
        <taxon>Erythrobacteraceae</taxon>
        <taxon>Erythrobacter/Porphyrobacter group</taxon>
        <taxon>Erythrobacter</taxon>
    </lineage>
</organism>
<proteinExistence type="predicted"/>
<dbReference type="Pfam" id="PF13480">
    <property type="entry name" value="Acetyltransf_6"/>
    <property type="match status" value="1"/>
</dbReference>
<name>A0A192D3V5_9SPHN</name>
<sequence>MSLIEPILVPPSAVRDTRMSGGEHPSPFPLLGSERLRVQFLRSDRLTPPDRRRWANLTACAAPGNVLAADWCLSPLLEDYPARLAVVCDRAGGWIGMLPIAYERLPGTGWLGGWHTWPLGAAHAHTGLIGTPLVRAGAEHAFWEALLAQLDARPGLAGGLFADALPLDDPATLALVSLCAQQGRALHGWGGFARSAWRPDIPAKPRAEMLMRSRMEEQEALLAVAHGPLKLAFHRHAEDCGPWLAAFHALERGGGSLGAAPFAPATLRSVIAAGQQRGAVRLASLAAGETIVAMAAWLVSDARGYGLALGIDARARGFAPHRMLMRRIAKHARHEGMVQFDACAAAGTVPDLMWPEQRRFARFAVAIGGPCRRALLARAMGALDSGASA</sequence>
<feature type="domain" description="BioF2-like acetyltransferase" evidence="1">
    <location>
        <begin position="218"/>
        <end position="343"/>
    </location>
</feature>
<dbReference type="InterPro" id="IPR016181">
    <property type="entry name" value="Acyl_CoA_acyltransferase"/>
</dbReference>
<dbReference type="EMBL" id="CP016033">
    <property type="protein sequence ID" value="ANK12696.1"/>
    <property type="molecule type" value="Genomic_DNA"/>
</dbReference>
<reference evidence="2 3" key="1">
    <citation type="submission" date="2016-05" db="EMBL/GenBank/DDBJ databases">
        <title>Compelete Genome Sequence of Bacteriochlorophyll-Synthesizing Bacterium Porphyrobacter neustonensis DSM 9434.</title>
        <authorList>
            <person name="Shi X.-L."/>
            <person name="Wu Y.-H."/>
            <person name="Cheng H."/>
            <person name="Xu L."/>
            <person name="Zhang X.-Q."/>
            <person name="Wang C.-S."/>
            <person name="Xu X.-W."/>
        </authorList>
    </citation>
    <scope>NUCLEOTIDE SEQUENCE [LARGE SCALE GENOMIC DNA]</scope>
    <source>
        <strain evidence="2 3">DSM 9434</strain>
    </source>
</reference>
<dbReference type="RefSeq" id="WP_068350606.1">
    <property type="nucleotide sequence ID" value="NZ_CP016033.1"/>
</dbReference>
<dbReference type="Proteomes" id="UP000078263">
    <property type="component" value="Chromosome"/>
</dbReference>
<keyword evidence="3" id="KW-1185">Reference proteome</keyword>
<evidence type="ECO:0000259" key="1">
    <source>
        <dbReference type="Pfam" id="PF13480"/>
    </source>
</evidence>
<dbReference type="SUPFAM" id="SSF55729">
    <property type="entry name" value="Acyl-CoA N-acyltransferases (Nat)"/>
    <property type="match status" value="1"/>
</dbReference>
<gene>
    <name evidence="2" type="ORF">A9D12_06775</name>
</gene>
<evidence type="ECO:0000313" key="2">
    <source>
        <dbReference type="EMBL" id="ANK12696.1"/>
    </source>
</evidence>